<accession>A0A147HZ90</accession>
<sequence>MWKELARLNEELVVAMQNHRDVCDGAIVDLPTIASLRWRIAGISRQRLDHLNNTVLPTAEATATGEFARRLQALKESTPAYRQQISAFLAAWPTAAIPGDWAGYRSESLAILAVIQRRLADENVLMQLAARRGSHAGDAREAVASLRAELWR</sequence>
<dbReference type="PATRIC" id="fig|869719.3.peg.2522"/>
<evidence type="ECO:0000313" key="2">
    <source>
        <dbReference type="Proteomes" id="UP000074310"/>
    </source>
</evidence>
<dbReference type="AlphaFoldDB" id="A0A147HZ90"/>
<dbReference type="OrthoDB" id="7585871at2"/>
<gene>
    <name evidence="1" type="ORF">NS334_12690</name>
</gene>
<dbReference type="RefSeq" id="WP_058756323.1">
    <property type="nucleotide sequence ID" value="NZ_LDTB01000054.1"/>
</dbReference>
<protein>
    <submittedName>
        <fullName evidence="1">Uncharacterized protein</fullName>
    </submittedName>
</protein>
<name>A0A147HZ90_9SPHN</name>
<comment type="caution">
    <text evidence="1">The sequence shown here is derived from an EMBL/GenBank/DDBJ whole genome shotgun (WGS) entry which is preliminary data.</text>
</comment>
<organism evidence="1 2">
    <name type="scientific">Sphingomonas endophytica</name>
    <dbReference type="NCBI Taxonomy" id="869719"/>
    <lineage>
        <taxon>Bacteria</taxon>
        <taxon>Pseudomonadati</taxon>
        <taxon>Pseudomonadota</taxon>
        <taxon>Alphaproteobacteria</taxon>
        <taxon>Sphingomonadales</taxon>
        <taxon>Sphingomonadaceae</taxon>
        <taxon>Sphingomonas</taxon>
    </lineage>
</organism>
<dbReference type="Proteomes" id="UP000074310">
    <property type="component" value="Unassembled WGS sequence"/>
</dbReference>
<keyword evidence="2" id="KW-1185">Reference proteome</keyword>
<proteinExistence type="predicted"/>
<evidence type="ECO:0000313" key="1">
    <source>
        <dbReference type="EMBL" id="KTT70316.1"/>
    </source>
</evidence>
<dbReference type="EMBL" id="LDTB01000054">
    <property type="protein sequence ID" value="KTT70316.1"/>
    <property type="molecule type" value="Genomic_DNA"/>
</dbReference>
<reference evidence="1 2" key="1">
    <citation type="journal article" date="2016" name="Front. Microbiol.">
        <title>Genomic Resource of Rice Seed Associated Bacteria.</title>
        <authorList>
            <person name="Midha S."/>
            <person name="Bansal K."/>
            <person name="Sharma S."/>
            <person name="Kumar N."/>
            <person name="Patil P.P."/>
            <person name="Chaudhry V."/>
            <person name="Patil P.B."/>
        </authorList>
    </citation>
    <scope>NUCLEOTIDE SEQUENCE [LARGE SCALE GENOMIC DNA]</scope>
    <source>
        <strain evidence="1 2">NS334</strain>
    </source>
</reference>